<dbReference type="STRING" id="593133.SAMN04488006_2699"/>
<name>A0A1I6S063_9FLAO</name>
<evidence type="ECO:0000313" key="1">
    <source>
        <dbReference type="EMBL" id="SFS70353.1"/>
    </source>
</evidence>
<keyword evidence="2" id="KW-1185">Reference proteome</keyword>
<dbReference type="Proteomes" id="UP000199312">
    <property type="component" value="Unassembled WGS sequence"/>
</dbReference>
<gene>
    <name evidence="1" type="ORF">SAMN04488006_2699</name>
</gene>
<dbReference type="EMBL" id="FOZP01000007">
    <property type="protein sequence ID" value="SFS70353.1"/>
    <property type="molecule type" value="Genomic_DNA"/>
</dbReference>
<organism evidence="1 2">
    <name type="scientific">Lutibacter maritimus</name>
    <dbReference type="NCBI Taxonomy" id="593133"/>
    <lineage>
        <taxon>Bacteria</taxon>
        <taxon>Pseudomonadati</taxon>
        <taxon>Bacteroidota</taxon>
        <taxon>Flavobacteriia</taxon>
        <taxon>Flavobacteriales</taxon>
        <taxon>Flavobacteriaceae</taxon>
        <taxon>Lutibacter</taxon>
    </lineage>
</organism>
<proteinExistence type="predicted"/>
<dbReference type="Pfam" id="PF05708">
    <property type="entry name" value="Peptidase_C92"/>
    <property type="match status" value="1"/>
</dbReference>
<dbReference type="SUPFAM" id="SSF54001">
    <property type="entry name" value="Cysteine proteinases"/>
    <property type="match status" value="1"/>
</dbReference>
<dbReference type="InterPro" id="IPR038765">
    <property type="entry name" value="Papain-like_cys_pep_sf"/>
</dbReference>
<reference evidence="2" key="1">
    <citation type="submission" date="2016-10" db="EMBL/GenBank/DDBJ databases">
        <authorList>
            <person name="Varghese N."/>
            <person name="Submissions S."/>
        </authorList>
    </citation>
    <scope>NUCLEOTIDE SEQUENCE [LARGE SCALE GENOMIC DNA]</scope>
    <source>
        <strain evidence="2">DSM 24450</strain>
    </source>
</reference>
<evidence type="ECO:0000313" key="2">
    <source>
        <dbReference type="Proteomes" id="UP000199312"/>
    </source>
</evidence>
<dbReference type="AlphaFoldDB" id="A0A1I6S063"/>
<dbReference type="InterPro" id="IPR024453">
    <property type="entry name" value="Peptidase_C92"/>
</dbReference>
<sequence length="199" mass="22835">MIKKCLLLLFGIIYILGAVFMLHFFNNYNSIEIPKNLHLKNGDLILRCGKSTESYAVILADSKTEFSHIGIISIENQVPFVIHAVPHKNHLIKKDKLNVFLSSKNASKYAVYRANFNEEAMQKVTIEAQLFYDKKCTFDTHFDLTTNTKLYCTELIFKAFKNAGIPLKIQPKEFNYIIGKQPIILPSEFTKAPIFNKII</sequence>
<dbReference type="OrthoDB" id="195541at2"/>
<accession>A0A1I6S063</accession>
<dbReference type="RefSeq" id="WP_090228100.1">
    <property type="nucleotide sequence ID" value="NZ_FOZP01000007.1"/>
</dbReference>
<protein>
    <submittedName>
        <fullName evidence="1">Permuted papain-like amidase enzyme, YaeF/YiiX, C92 family</fullName>
    </submittedName>
</protein>
<dbReference type="Gene3D" id="3.90.1720.10">
    <property type="entry name" value="endopeptidase domain like (from Nostoc punctiforme)"/>
    <property type="match status" value="1"/>
</dbReference>